<dbReference type="PANTHER" id="PTHR46268:SF6">
    <property type="entry name" value="UNIVERSAL STRESS PROTEIN UP12"/>
    <property type="match status" value="1"/>
</dbReference>
<dbReference type="Proteomes" id="UP001596540">
    <property type="component" value="Unassembled WGS sequence"/>
</dbReference>
<organism evidence="3 4">
    <name type="scientific">Marinactinospora rubrisoli</name>
    <dbReference type="NCBI Taxonomy" id="2715399"/>
    <lineage>
        <taxon>Bacteria</taxon>
        <taxon>Bacillati</taxon>
        <taxon>Actinomycetota</taxon>
        <taxon>Actinomycetes</taxon>
        <taxon>Streptosporangiales</taxon>
        <taxon>Nocardiopsidaceae</taxon>
        <taxon>Marinactinospora</taxon>
    </lineage>
</organism>
<evidence type="ECO:0000313" key="3">
    <source>
        <dbReference type="EMBL" id="MFC7327427.1"/>
    </source>
</evidence>
<proteinExistence type="inferred from homology"/>
<evidence type="ECO:0000259" key="2">
    <source>
        <dbReference type="Pfam" id="PF00582"/>
    </source>
</evidence>
<dbReference type="InterPro" id="IPR006016">
    <property type="entry name" value="UspA"/>
</dbReference>
<dbReference type="RefSeq" id="WP_379869714.1">
    <property type="nucleotide sequence ID" value="NZ_JBHTBH010000002.1"/>
</dbReference>
<dbReference type="EMBL" id="JBHTBH010000002">
    <property type="protein sequence ID" value="MFC7327427.1"/>
    <property type="molecule type" value="Genomic_DNA"/>
</dbReference>
<dbReference type="InterPro" id="IPR014729">
    <property type="entry name" value="Rossmann-like_a/b/a_fold"/>
</dbReference>
<name>A0ABW2KBT1_9ACTN</name>
<protein>
    <submittedName>
        <fullName evidence="3">Universal stress protein</fullName>
    </submittedName>
</protein>
<gene>
    <name evidence="3" type="ORF">ACFQRF_06700</name>
</gene>
<feature type="domain" description="UspA" evidence="2">
    <location>
        <begin position="11"/>
        <end position="133"/>
    </location>
</feature>
<comment type="similarity">
    <text evidence="1">Belongs to the universal stress protein A family.</text>
</comment>
<keyword evidence="4" id="KW-1185">Reference proteome</keyword>
<dbReference type="SUPFAM" id="SSF52402">
    <property type="entry name" value="Adenine nucleotide alpha hydrolases-like"/>
    <property type="match status" value="1"/>
</dbReference>
<dbReference type="Pfam" id="PF00582">
    <property type="entry name" value="Usp"/>
    <property type="match status" value="1"/>
</dbReference>
<comment type="caution">
    <text evidence="3">The sequence shown here is derived from an EMBL/GenBank/DDBJ whole genome shotgun (WGS) entry which is preliminary data.</text>
</comment>
<sequence length="133" mass="14340">MEQPPTTPGVIVLAHLDGAEGRSALEQTIAEARRRPARVVVVSYRADTPASPAYASPSTLDAVSRRLSEAGVEYEIVRAEPDPADQLLGLAETTRAELLVLTIRRRSPVLKFFIGSIAQRVILEAPCPVLAVK</sequence>
<dbReference type="Gene3D" id="3.40.50.620">
    <property type="entry name" value="HUPs"/>
    <property type="match status" value="1"/>
</dbReference>
<evidence type="ECO:0000256" key="1">
    <source>
        <dbReference type="ARBA" id="ARBA00008791"/>
    </source>
</evidence>
<accession>A0ABW2KBT1</accession>
<evidence type="ECO:0000313" key="4">
    <source>
        <dbReference type="Proteomes" id="UP001596540"/>
    </source>
</evidence>
<dbReference type="CDD" id="cd00293">
    <property type="entry name" value="USP-like"/>
    <property type="match status" value="1"/>
</dbReference>
<reference evidence="4" key="1">
    <citation type="journal article" date="2019" name="Int. J. Syst. Evol. Microbiol.">
        <title>The Global Catalogue of Microorganisms (GCM) 10K type strain sequencing project: providing services to taxonomists for standard genome sequencing and annotation.</title>
        <authorList>
            <consortium name="The Broad Institute Genomics Platform"/>
            <consortium name="The Broad Institute Genome Sequencing Center for Infectious Disease"/>
            <person name="Wu L."/>
            <person name="Ma J."/>
        </authorList>
    </citation>
    <scope>NUCLEOTIDE SEQUENCE [LARGE SCALE GENOMIC DNA]</scope>
    <source>
        <strain evidence="4">CGMCC 4.7382</strain>
    </source>
</reference>
<dbReference type="PANTHER" id="PTHR46268">
    <property type="entry name" value="STRESS RESPONSE PROTEIN NHAX"/>
    <property type="match status" value="1"/>
</dbReference>